<gene>
    <name evidence="8" type="ORF">CSA25_05465</name>
</gene>
<proteinExistence type="predicted"/>
<dbReference type="Gene3D" id="1.10.1060.10">
    <property type="entry name" value="Alpha-helical ferredoxin"/>
    <property type="match status" value="1"/>
</dbReference>
<dbReference type="InterPro" id="IPR017900">
    <property type="entry name" value="4Fe4S_Fe_S_CS"/>
</dbReference>
<keyword evidence="6" id="KW-0249">Electron transport</keyword>
<feature type="domain" description="4Fe-4S ferredoxin-type" evidence="7">
    <location>
        <begin position="56"/>
        <end position="85"/>
    </location>
</feature>
<evidence type="ECO:0000256" key="3">
    <source>
        <dbReference type="ARBA" id="ARBA00022737"/>
    </source>
</evidence>
<dbReference type="PIRSF" id="PIRSF000139">
    <property type="entry name" value="Glc_ox_4Fe-4S"/>
    <property type="match status" value="1"/>
</dbReference>
<keyword evidence="5 6" id="KW-0411">Iron-sulfur</keyword>
<evidence type="ECO:0000259" key="7">
    <source>
        <dbReference type="PROSITE" id="PS51379"/>
    </source>
</evidence>
<dbReference type="InterPro" id="IPR009051">
    <property type="entry name" value="Helical_ferredxn"/>
</dbReference>
<dbReference type="PROSITE" id="PS51379">
    <property type="entry name" value="4FE4S_FER_2"/>
    <property type="match status" value="2"/>
</dbReference>
<comment type="function">
    <text evidence="6">Component of a complex that catalyzes the oxidation of glycolate to glyoxylate.</text>
</comment>
<keyword evidence="2 6" id="KW-0479">Metal-binding</keyword>
<dbReference type="GO" id="GO:0019154">
    <property type="term" value="F:glycolate dehydrogenase activity"/>
    <property type="evidence" value="ECO:0007669"/>
    <property type="project" value="UniProtKB-EC"/>
</dbReference>
<keyword evidence="6" id="KW-0813">Transport</keyword>
<dbReference type="SUPFAM" id="SSF46548">
    <property type="entry name" value="alpha-helical ferredoxin"/>
    <property type="match status" value="1"/>
</dbReference>
<dbReference type="PANTHER" id="PTHR32479">
    <property type="entry name" value="GLYCOLATE OXIDASE IRON-SULFUR SUBUNIT"/>
    <property type="match status" value="1"/>
</dbReference>
<evidence type="ECO:0000256" key="1">
    <source>
        <dbReference type="ARBA" id="ARBA00022485"/>
    </source>
</evidence>
<comment type="caution">
    <text evidence="8">The sequence shown here is derived from an EMBL/GenBank/DDBJ whole genome shotgun (WGS) entry which is preliminary data.</text>
</comment>
<reference evidence="8 9" key="1">
    <citation type="submission" date="2017-10" db="EMBL/GenBank/DDBJ databases">
        <title>Novel microbial diversity and functional potential in the marine mammal oral microbiome.</title>
        <authorList>
            <person name="Dudek N.K."/>
            <person name="Sun C.L."/>
            <person name="Burstein D."/>
            <person name="Kantor R.S."/>
            <person name="Aliaga Goltsman D.S."/>
            <person name="Bik E.M."/>
            <person name="Thomas B.C."/>
            <person name="Banfield J.F."/>
            <person name="Relman D.A."/>
        </authorList>
    </citation>
    <scope>NUCLEOTIDE SEQUENCE [LARGE SCALE GENOMIC DNA]</scope>
    <source>
        <strain evidence="8">DOLJORAL78_47_202</strain>
    </source>
</reference>
<keyword evidence="1 6" id="KW-0004">4Fe-4S</keyword>
<dbReference type="InterPro" id="IPR004017">
    <property type="entry name" value="Cys_rich_dom"/>
</dbReference>
<dbReference type="InterPro" id="IPR012257">
    <property type="entry name" value="Glc_ox_4Fe-4S"/>
</dbReference>
<comment type="cofactor">
    <cofactor evidence="6">
        <name>[4Fe-4S] cluster</name>
        <dbReference type="ChEBI" id="CHEBI:49883"/>
    </cofactor>
    <text evidence="6">Binds 2 [4Fe-4S] clusters.</text>
</comment>
<comment type="catalytic activity">
    <reaction evidence="6">
        <text>(R)-lactate + A = pyruvate + AH2</text>
        <dbReference type="Rhea" id="RHEA:15089"/>
        <dbReference type="ChEBI" id="CHEBI:13193"/>
        <dbReference type="ChEBI" id="CHEBI:15361"/>
        <dbReference type="ChEBI" id="CHEBI:16004"/>
        <dbReference type="ChEBI" id="CHEBI:17499"/>
    </reaction>
</comment>
<dbReference type="EMBL" id="PDTI01000048">
    <property type="protein sequence ID" value="PIE62374.1"/>
    <property type="molecule type" value="Genomic_DNA"/>
</dbReference>
<keyword evidence="4 6" id="KW-0408">Iron</keyword>
<evidence type="ECO:0000256" key="4">
    <source>
        <dbReference type="ARBA" id="ARBA00023004"/>
    </source>
</evidence>
<dbReference type="PROSITE" id="PS00198">
    <property type="entry name" value="4FE4S_FER_1"/>
    <property type="match status" value="2"/>
</dbReference>
<dbReference type="GO" id="GO:0051539">
    <property type="term" value="F:4 iron, 4 sulfur cluster binding"/>
    <property type="evidence" value="ECO:0007669"/>
    <property type="project" value="UniProtKB-UniRule"/>
</dbReference>
<feature type="domain" description="4Fe-4S ferredoxin-type" evidence="7">
    <location>
        <begin position="5"/>
        <end position="35"/>
    </location>
</feature>
<evidence type="ECO:0000256" key="2">
    <source>
        <dbReference type="ARBA" id="ARBA00022723"/>
    </source>
</evidence>
<dbReference type="Pfam" id="PF13183">
    <property type="entry name" value="Fer4_8"/>
    <property type="match status" value="1"/>
</dbReference>
<evidence type="ECO:0000256" key="6">
    <source>
        <dbReference type="PIRNR" id="PIRNR000139"/>
    </source>
</evidence>
<dbReference type="AlphaFoldDB" id="A0A2G6MQK9"/>
<dbReference type="PANTHER" id="PTHR32479:SF20">
    <property type="entry name" value="GLYCOLATE OXIDASE IRON-SULFUR SUBUNIT"/>
    <property type="match status" value="1"/>
</dbReference>
<evidence type="ECO:0000256" key="5">
    <source>
        <dbReference type="ARBA" id="ARBA00023014"/>
    </source>
</evidence>
<keyword evidence="3" id="KW-0677">Repeat</keyword>
<organism evidence="8 9">
    <name type="scientific">Desulfobacter postgatei</name>
    <dbReference type="NCBI Taxonomy" id="2293"/>
    <lineage>
        <taxon>Bacteria</taxon>
        <taxon>Pseudomonadati</taxon>
        <taxon>Thermodesulfobacteriota</taxon>
        <taxon>Desulfobacteria</taxon>
        <taxon>Desulfobacterales</taxon>
        <taxon>Desulfobacteraceae</taxon>
        <taxon>Desulfobacter</taxon>
    </lineage>
</organism>
<protein>
    <recommendedName>
        <fullName evidence="6">Glycolate oxidase iron-sulfur subunit</fullName>
        <ecNumber evidence="6">1.1.99.14</ecNumber>
    </recommendedName>
</protein>
<comment type="catalytic activity">
    <reaction evidence="6">
        <text>glycolate + A = glyoxylate + AH2</text>
        <dbReference type="Rhea" id="RHEA:21264"/>
        <dbReference type="ChEBI" id="CHEBI:13193"/>
        <dbReference type="ChEBI" id="CHEBI:17499"/>
        <dbReference type="ChEBI" id="CHEBI:29805"/>
        <dbReference type="ChEBI" id="CHEBI:36655"/>
        <dbReference type="EC" id="1.1.99.14"/>
    </reaction>
</comment>
<evidence type="ECO:0000313" key="9">
    <source>
        <dbReference type="Proteomes" id="UP000231203"/>
    </source>
</evidence>
<dbReference type="Pfam" id="PF02754">
    <property type="entry name" value="CCG"/>
    <property type="match status" value="2"/>
</dbReference>
<name>A0A2G6MQK9_9BACT</name>
<dbReference type="GO" id="GO:0046872">
    <property type="term" value="F:metal ion binding"/>
    <property type="evidence" value="ECO:0007669"/>
    <property type="project" value="UniProtKB-UniRule"/>
</dbReference>
<dbReference type="EC" id="1.1.99.14" evidence="6"/>
<evidence type="ECO:0000313" key="8">
    <source>
        <dbReference type="EMBL" id="PIE62374.1"/>
    </source>
</evidence>
<dbReference type="Proteomes" id="UP000231203">
    <property type="component" value="Unassembled WGS sequence"/>
</dbReference>
<sequence length="419" mass="45622">MKDLEQYRAWSQACVQCGACRATCPVFKAENHEGGVARGKIALARAMMDGQVFPEDRLLHDLSQCLLCGSCTHLCPNQVPTPEIVAAARMEVARKNGLSGFGRGVAALLTHKKVMGWMSQSGHLASRLLCRQVPETSGLKLRFPVPGVPNERTIPKPSFTPFLKRDIRQTVSPSTSLSVLFFAGCGINYLYPEIGECLVRILNFMDIHVTLTDEQGCCGLPALSAGAQDAVETLAKGNLKALKSHAFDHILTACASCYGALAGTYPTLGAEYQLFAEKTRDIMTFLMDMDLADRLASLPRSEERIQVTYHDPCHLRNHGLTRSPRQLLSALPQVDYVEMTDAATCCGLGGTFSVHHYETSQKIGSQKANHVAQSGAQIVATACPGCLIQLQDSLNREKIPARAVHLLELVCQILPVTYP</sequence>
<accession>A0A2G6MQK9</accession>
<dbReference type="InterPro" id="IPR017896">
    <property type="entry name" value="4Fe4S_Fe-S-bd"/>
</dbReference>